<proteinExistence type="predicted"/>
<protein>
    <submittedName>
        <fullName evidence="1">Uncharacterized protein</fullName>
    </submittedName>
</protein>
<organism evidence="1 2">
    <name type="scientific">Phialocephala subalpina</name>
    <dbReference type="NCBI Taxonomy" id="576137"/>
    <lineage>
        <taxon>Eukaryota</taxon>
        <taxon>Fungi</taxon>
        <taxon>Dikarya</taxon>
        <taxon>Ascomycota</taxon>
        <taxon>Pezizomycotina</taxon>
        <taxon>Leotiomycetes</taxon>
        <taxon>Helotiales</taxon>
        <taxon>Mollisiaceae</taxon>
        <taxon>Phialocephala</taxon>
        <taxon>Phialocephala fortinii species complex</taxon>
    </lineage>
</organism>
<sequence length="262" mass="30165">MRVSTMGEMRLPSFEILLLQSNHELTDLSSNVLVPDSLSAFVSWSQMPMNYSRRSCLPLLVQNYITPLDTLRIITHTTKHIMAEVESFTTIQGIEKWFTIRIENKQKDIDSFRRCSQCADLSDECKPCTLKRDELDRWLAGWERMREREKRRFKLGGFPPHTYVLCSGNGGSTANAEKGWTAGGFESYREVQHYYQSVTSVLGSKTNPLIDADRFYGLCEAAVEILRKLEWERGGYRIESEMELLIGVAKGWALMTTLYHGW</sequence>
<accession>A0A1L7WKQ7</accession>
<dbReference type="AlphaFoldDB" id="A0A1L7WKQ7"/>
<evidence type="ECO:0000313" key="1">
    <source>
        <dbReference type="EMBL" id="CZR53313.1"/>
    </source>
</evidence>
<reference evidence="1 2" key="1">
    <citation type="submission" date="2016-03" db="EMBL/GenBank/DDBJ databases">
        <authorList>
            <person name="Ploux O."/>
        </authorList>
    </citation>
    <scope>NUCLEOTIDE SEQUENCE [LARGE SCALE GENOMIC DNA]</scope>
    <source>
        <strain evidence="1 2">UAMH 11012</strain>
    </source>
</reference>
<gene>
    <name evidence="1" type="ORF">PAC_03191</name>
</gene>
<evidence type="ECO:0000313" key="2">
    <source>
        <dbReference type="Proteomes" id="UP000184330"/>
    </source>
</evidence>
<dbReference type="EMBL" id="FJOG01000003">
    <property type="protein sequence ID" value="CZR53313.1"/>
    <property type="molecule type" value="Genomic_DNA"/>
</dbReference>
<dbReference type="Proteomes" id="UP000184330">
    <property type="component" value="Unassembled WGS sequence"/>
</dbReference>
<keyword evidence="2" id="KW-1185">Reference proteome</keyword>
<name>A0A1L7WKQ7_9HELO</name>